<dbReference type="SUPFAM" id="SSF54171">
    <property type="entry name" value="DNA-binding domain"/>
    <property type="match status" value="2"/>
</dbReference>
<evidence type="ECO:0000256" key="2">
    <source>
        <dbReference type="ARBA" id="ARBA00023015"/>
    </source>
</evidence>
<dbReference type="PANTHER" id="PTHR32467:SF97">
    <property type="entry name" value="ETHYLENE-RESPONSIVE TRANSCRIPTION FACTOR WRI1"/>
    <property type="match status" value="1"/>
</dbReference>
<dbReference type="Proteomes" id="UP000541444">
    <property type="component" value="Unassembled WGS sequence"/>
</dbReference>
<dbReference type="GO" id="GO:0003700">
    <property type="term" value="F:DNA-binding transcription factor activity"/>
    <property type="evidence" value="ECO:0007669"/>
    <property type="project" value="InterPro"/>
</dbReference>
<evidence type="ECO:0000313" key="8">
    <source>
        <dbReference type="EMBL" id="KAF6137538.1"/>
    </source>
</evidence>
<evidence type="ECO:0000256" key="5">
    <source>
        <dbReference type="ARBA" id="ARBA00023242"/>
    </source>
</evidence>
<dbReference type="AlphaFoldDB" id="A0A7J7L4Q6"/>
<evidence type="ECO:0000313" key="9">
    <source>
        <dbReference type="Proteomes" id="UP000541444"/>
    </source>
</evidence>
<dbReference type="EMBL" id="JACGCM010002647">
    <property type="protein sequence ID" value="KAF6137538.1"/>
    <property type="molecule type" value="Genomic_DNA"/>
</dbReference>
<keyword evidence="2" id="KW-0805">Transcription regulation</keyword>
<dbReference type="Gene3D" id="3.30.730.10">
    <property type="entry name" value="AP2/ERF domain"/>
    <property type="match status" value="2"/>
</dbReference>
<keyword evidence="3" id="KW-0238">DNA-binding</keyword>
<comment type="subcellular location">
    <subcellularLocation>
        <location evidence="1">Nucleus</location>
    </subcellularLocation>
</comment>
<gene>
    <name evidence="8" type="ORF">GIB67_031817</name>
</gene>
<evidence type="ECO:0000259" key="7">
    <source>
        <dbReference type="PROSITE" id="PS51032"/>
    </source>
</evidence>
<dbReference type="PROSITE" id="PS51032">
    <property type="entry name" value="AP2_ERF"/>
    <property type="match status" value="2"/>
</dbReference>
<keyword evidence="4" id="KW-0804">Transcription</keyword>
<evidence type="ECO:0000256" key="1">
    <source>
        <dbReference type="ARBA" id="ARBA00004123"/>
    </source>
</evidence>
<dbReference type="PANTHER" id="PTHR32467">
    <property type="entry name" value="AP2-LIKE ETHYLENE-RESPONSIVE TRANSCRIPTION FACTOR"/>
    <property type="match status" value="1"/>
</dbReference>
<evidence type="ECO:0000256" key="4">
    <source>
        <dbReference type="ARBA" id="ARBA00023163"/>
    </source>
</evidence>
<accession>A0A7J7L4Q6</accession>
<feature type="region of interest" description="Disordered" evidence="6">
    <location>
        <begin position="1"/>
        <end position="23"/>
    </location>
</feature>
<organism evidence="8 9">
    <name type="scientific">Kingdonia uniflora</name>
    <dbReference type="NCBI Taxonomy" id="39325"/>
    <lineage>
        <taxon>Eukaryota</taxon>
        <taxon>Viridiplantae</taxon>
        <taxon>Streptophyta</taxon>
        <taxon>Embryophyta</taxon>
        <taxon>Tracheophyta</taxon>
        <taxon>Spermatophyta</taxon>
        <taxon>Magnoliopsida</taxon>
        <taxon>Ranunculales</taxon>
        <taxon>Circaeasteraceae</taxon>
        <taxon>Kingdonia</taxon>
    </lineage>
</organism>
<proteinExistence type="predicted"/>
<dbReference type="InterPro" id="IPR036955">
    <property type="entry name" value="AP2/ERF_dom_sf"/>
</dbReference>
<name>A0A7J7L4Q6_9MAGN</name>
<dbReference type="PRINTS" id="PR00367">
    <property type="entry name" value="ETHRSPELEMNT"/>
</dbReference>
<dbReference type="OrthoDB" id="207175at2759"/>
<keyword evidence="9" id="KW-1185">Reference proteome</keyword>
<sequence>MKSSFPSAIATTSSGNTFLPSSCTPVPPSLPPHNVHSHTLMLPKRGTRRTRGINNEVGVEKRSFTTSTHTQGKRTSVYRGVTRHRWSRRYEAHLWDKTVWNAISNKKGRQGAYDDEEVAAHTFDLAALKYWGRETALNFPPNTYTREYEFMQSLSREESLATLRRQSSSFSRGVLKYRGVTRQQYNNRWEARIGRVSGQKTEEEAAVAYDLAAIEYRGASA</sequence>
<evidence type="ECO:0000256" key="6">
    <source>
        <dbReference type="SAM" id="MobiDB-lite"/>
    </source>
</evidence>
<feature type="domain" description="AP2/ERF" evidence="7">
    <location>
        <begin position="176"/>
        <end position="221"/>
    </location>
</feature>
<dbReference type="GO" id="GO:0003677">
    <property type="term" value="F:DNA binding"/>
    <property type="evidence" value="ECO:0007669"/>
    <property type="project" value="UniProtKB-KW"/>
</dbReference>
<evidence type="ECO:0000256" key="3">
    <source>
        <dbReference type="ARBA" id="ARBA00023125"/>
    </source>
</evidence>
<protein>
    <recommendedName>
        <fullName evidence="7">AP2/ERF domain-containing protein</fullName>
    </recommendedName>
</protein>
<dbReference type="InterPro" id="IPR001471">
    <property type="entry name" value="AP2/ERF_dom"/>
</dbReference>
<feature type="domain" description="AP2/ERF" evidence="7">
    <location>
        <begin position="77"/>
        <end position="140"/>
    </location>
</feature>
<keyword evidence="5" id="KW-0539">Nucleus</keyword>
<feature type="non-terminal residue" evidence="8">
    <location>
        <position position="1"/>
    </location>
</feature>
<dbReference type="SMART" id="SM00380">
    <property type="entry name" value="AP2"/>
    <property type="match status" value="2"/>
</dbReference>
<reference evidence="8 9" key="1">
    <citation type="journal article" date="2020" name="IScience">
        <title>Genome Sequencing of the Endangered Kingdonia uniflora (Circaeasteraceae, Ranunculales) Reveals Potential Mechanisms of Evolutionary Specialization.</title>
        <authorList>
            <person name="Sun Y."/>
            <person name="Deng T."/>
            <person name="Zhang A."/>
            <person name="Moore M.J."/>
            <person name="Landis J.B."/>
            <person name="Lin N."/>
            <person name="Zhang H."/>
            <person name="Zhang X."/>
            <person name="Huang J."/>
            <person name="Zhang X."/>
            <person name="Sun H."/>
            <person name="Wang H."/>
        </authorList>
    </citation>
    <scope>NUCLEOTIDE SEQUENCE [LARGE SCALE GENOMIC DNA]</scope>
    <source>
        <strain evidence="8">TB1705</strain>
        <tissue evidence="8">Leaf</tissue>
    </source>
</reference>
<dbReference type="GO" id="GO:0005634">
    <property type="term" value="C:nucleus"/>
    <property type="evidence" value="ECO:0007669"/>
    <property type="project" value="UniProtKB-SubCell"/>
</dbReference>
<dbReference type="InterPro" id="IPR016177">
    <property type="entry name" value="DNA-bd_dom_sf"/>
</dbReference>
<comment type="caution">
    <text evidence="8">The sequence shown here is derived from an EMBL/GenBank/DDBJ whole genome shotgun (WGS) entry which is preliminary data.</text>
</comment>